<protein>
    <submittedName>
        <fullName evidence="5">3'-5' exonuclease</fullName>
    </submittedName>
</protein>
<feature type="domain" description="Exonuclease" evidence="4">
    <location>
        <begin position="49"/>
        <end position="217"/>
    </location>
</feature>
<dbReference type="InterPro" id="IPR036397">
    <property type="entry name" value="RNaseH_sf"/>
</dbReference>
<evidence type="ECO:0000259" key="4">
    <source>
        <dbReference type="SMART" id="SM00479"/>
    </source>
</evidence>
<accession>A0ABY7GJG7</accession>
<dbReference type="Proteomes" id="UP001162780">
    <property type="component" value="Chromosome"/>
</dbReference>
<evidence type="ECO:0000256" key="3">
    <source>
        <dbReference type="ARBA" id="ARBA00022839"/>
    </source>
</evidence>
<dbReference type="InterPro" id="IPR013520">
    <property type="entry name" value="Ribonucl_H"/>
</dbReference>
<name>A0ABY7GJG7_9GAMM</name>
<dbReference type="SMART" id="SM00479">
    <property type="entry name" value="EXOIII"/>
    <property type="match status" value="1"/>
</dbReference>
<keyword evidence="1" id="KW-0540">Nuclease</keyword>
<sequence length="217" mass="23571">MNYQYYTNSSNNPKNDSCLNTLDSSSFSEYSDAQLSPISKIIRELFSHGFIILDTETTGLGDNDQLIELAVIDESGNVLHNERYQPTVAISSGAANVHGITAEALVNKPTFERDAESVKALLENKLVVIFNAKYDIKILHSTFKAFGLDSRFLDKIETHCAMYSAAKAYGATNSYGTISLLNAFIAAGGNSKNMNAHSALGDCLATLQVMKDIAQIA</sequence>
<keyword evidence="3 5" id="KW-0269">Exonuclease</keyword>
<keyword evidence="2" id="KW-0378">Hydrolase</keyword>
<dbReference type="CDD" id="cd06127">
    <property type="entry name" value="DEDDh"/>
    <property type="match status" value="1"/>
</dbReference>
<evidence type="ECO:0000256" key="1">
    <source>
        <dbReference type="ARBA" id="ARBA00022722"/>
    </source>
</evidence>
<dbReference type="PANTHER" id="PTHR30231:SF4">
    <property type="entry name" value="PROTEIN NEN2"/>
    <property type="match status" value="1"/>
</dbReference>
<reference evidence="5" key="1">
    <citation type="submission" date="2022-11" db="EMBL/GenBank/DDBJ databases">
        <title>Methylomonas rapida sp. nov., Carotenoid-Producing Obligate Methanotrophs with High Growth Characteristics and Biotechnological Potential.</title>
        <authorList>
            <person name="Tikhonova E.N."/>
            <person name="Suleimanov R.Z."/>
            <person name="Miroshnikov K."/>
            <person name="Oshkin I.Y."/>
            <person name="Belova S.E."/>
            <person name="Danilova O.V."/>
            <person name="Ashikhmin A."/>
            <person name="Konopkin A."/>
            <person name="But S.Y."/>
            <person name="Khmelenina V.N."/>
            <person name="Kuznetsov N."/>
            <person name="Pimenov N.V."/>
            <person name="Dedysh S.N."/>
        </authorList>
    </citation>
    <scope>NUCLEOTIDE SEQUENCE</scope>
    <source>
        <strain evidence="5">MP1</strain>
    </source>
</reference>
<dbReference type="Pfam" id="PF00929">
    <property type="entry name" value="RNase_T"/>
    <property type="match status" value="1"/>
</dbReference>
<dbReference type="RefSeq" id="WP_255189592.1">
    <property type="nucleotide sequence ID" value="NZ_CP113517.1"/>
</dbReference>
<evidence type="ECO:0000256" key="2">
    <source>
        <dbReference type="ARBA" id="ARBA00022801"/>
    </source>
</evidence>
<dbReference type="Gene3D" id="3.30.420.10">
    <property type="entry name" value="Ribonuclease H-like superfamily/Ribonuclease H"/>
    <property type="match status" value="1"/>
</dbReference>
<evidence type="ECO:0000313" key="6">
    <source>
        <dbReference type="Proteomes" id="UP001162780"/>
    </source>
</evidence>
<evidence type="ECO:0000313" key="5">
    <source>
        <dbReference type="EMBL" id="WAR44620.1"/>
    </source>
</evidence>
<gene>
    <name evidence="5" type="ORF">NM686_020085</name>
</gene>
<keyword evidence="6" id="KW-1185">Reference proteome</keyword>
<organism evidence="5 6">
    <name type="scientific">Methylomonas rapida</name>
    <dbReference type="NCBI Taxonomy" id="2963939"/>
    <lineage>
        <taxon>Bacteria</taxon>
        <taxon>Pseudomonadati</taxon>
        <taxon>Pseudomonadota</taxon>
        <taxon>Gammaproteobacteria</taxon>
        <taxon>Methylococcales</taxon>
        <taxon>Methylococcaceae</taxon>
        <taxon>Methylomonas</taxon>
    </lineage>
</organism>
<dbReference type="SUPFAM" id="SSF53098">
    <property type="entry name" value="Ribonuclease H-like"/>
    <property type="match status" value="1"/>
</dbReference>
<proteinExistence type="predicted"/>
<dbReference type="GO" id="GO:0004527">
    <property type="term" value="F:exonuclease activity"/>
    <property type="evidence" value="ECO:0007669"/>
    <property type="project" value="UniProtKB-KW"/>
</dbReference>
<dbReference type="EMBL" id="CP113517">
    <property type="protein sequence ID" value="WAR44620.1"/>
    <property type="molecule type" value="Genomic_DNA"/>
</dbReference>
<dbReference type="InterPro" id="IPR012337">
    <property type="entry name" value="RNaseH-like_sf"/>
</dbReference>
<dbReference type="PANTHER" id="PTHR30231">
    <property type="entry name" value="DNA POLYMERASE III SUBUNIT EPSILON"/>
    <property type="match status" value="1"/>
</dbReference>